<accession>A0A1B2DEB3</accession>
<sequence length="100" mass="11414">MQYQFCQQVTIVDMNDEIISEVLFDHGKFETAALSIGSSVLIQQVGLKEFNVVYDKRDGKIARYKITDIEIDLIARPPLTRVYLEPVKLIVGQHDIGMML</sequence>
<dbReference type="AlphaFoldDB" id="A0A1B2DEB3"/>
<evidence type="ECO:0000313" key="1">
    <source>
        <dbReference type="EMBL" id="ANY66057.1"/>
    </source>
</evidence>
<dbReference type="EMBL" id="CP016808">
    <property type="protein sequence ID" value="ANY66057.1"/>
    <property type="molecule type" value="Genomic_DNA"/>
</dbReference>
<organism evidence="1">
    <name type="scientific">Paenibacillus sp. BIHB 4019</name>
    <dbReference type="NCBI Taxonomy" id="1870819"/>
    <lineage>
        <taxon>Bacteria</taxon>
        <taxon>Bacillati</taxon>
        <taxon>Bacillota</taxon>
        <taxon>Bacilli</taxon>
        <taxon>Bacillales</taxon>
        <taxon>Paenibacillaceae</taxon>
        <taxon>Paenibacillus</taxon>
    </lineage>
</organism>
<gene>
    <name evidence="1" type="ORF">BBD42_05990</name>
</gene>
<proteinExistence type="predicted"/>
<name>A0A1B2DEB3_9BACL</name>
<protein>
    <submittedName>
        <fullName evidence="1">Uncharacterized protein</fullName>
    </submittedName>
</protein>
<dbReference type="RefSeq" id="WP_056031694.1">
    <property type="nucleotide sequence ID" value="NZ_CP016808.1"/>
</dbReference>
<reference evidence="1" key="1">
    <citation type="submission" date="2016-08" db="EMBL/GenBank/DDBJ databases">
        <title>Complete Genome Seqeunce of Paenibacillus sp. BIHB 4019 from tea rhizoplane.</title>
        <authorList>
            <person name="Thakur R."/>
            <person name="Swarnkar M.K."/>
            <person name="Gulati A."/>
        </authorList>
    </citation>
    <scope>NUCLEOTIDE SEQUENCE [LARGE SCALE GENOMIC DNA]</scope>
    <source>
        <strain evidence="1">BIHB4019</strain>
    </source>
</reference>